<protein>
    <submittedName>
        <fullName evidence="1">Uncharacterized protein</fullName>
    </submittedName>
</protein>
<comment type="caution">
    <text evidence="1">The sequence shown here is derived from an EMBL/GenBank/DDBJ whole genome shotgun (WGS) entry which is preliminary data.</text>
</comment>
<evidence type="ECO:0000313" key="1">
    <source>
        <dbReference type="EMBL" id="KKK57341.1"/>
    </source>
</evidence>
<dbReference type="AlphaFoldDB" id="A0A0F8ZB98"/>
<proteinExistence type="predicted"/>
<sequence length="40" mass="4428">LGPVLTDDFLLIPNPGDCDPKREYVVRFRAKKVTELGGTP</sequence>
<gene>
    <name evidence="1" type="ORF">LCGC14_3055450</name>
</gene>
<feature type="non-terminal residue" evidence="1">
    <location>
        <position position="1"/>
    </location>
</feature>
<name>A0A0F8ZB98_9ZZZZ</name>
<accession>A0A0F8ZB98</accession>
<dbReference type="EMBL" id="LAZR01064534">
    <property type="protein sequence ID" value="KKK57341.1"/>
    <property type="molecule type" value="Genomic_DNA"/>
</dbReference>
<reference evidence="1" key="1">
    <citation type="journal article" date="2015" name="Nature">
        <title>Complex archaea that bridge the gap between prokaryotes and eukaryotes.</title>
        <authorList>
            <person name="Spang A."/>
            <person name="Saw J.H."/>
            <person name="Jorgensen S.L."/>
            <person name="Zaremba-Niedzwiedzka K."/>
            <person name="Martijn J."/>
            <person name="Lind A.E."/>
            <person name="van Eijk R."/>
            <person name="Schleper C."/>
            <person name="Guy L."/>
            <person name="Ettema T.J."/>
        </authorList>
    </citation>
    <scope>NUCLEOTIDE SEQUENCE</scope>
</reference>
<organism evidence="1">
    <name type="scientific">marine sediment metagenome</name>
    <dbReference type="NCBI Taxonomy" id="412755"/>
    <lineage>
        <taxon>unclassified sequences</taxon>
        <taxon>metagenomes</taxon>
        <taxon>ecological metagenomes</taxon>
    </lineage>
</organism>